<evidence type="ECO:0000259" key="17">
    <source>
        <dbReference type="PROSITE" id="PS51975"/>
    </source>
</evidence>
<dbReference type="GO" id="GO:0006298">
    <property type="term" value="P:mismatch repair"/>
    <property type="evidence" value="ECO:0007669"/>
    <property type="project" value="TreeGrafter"/>
</dbReference>
<evidence type="ECO:0000256" key="4">
    <source>
        <dbReference type="ARBA" id="ARBA00004496"/>
    </source>
</evidence>
<feature type="domain" description="RNase H type-2" evidence="17">
    <location>
        <begin position="92"/>
        <end position="307"/>
    </location>
</feature>
<dbReference type="GO" id="GO:0003723">
    <property type="term" value="F:RNA binding"/>
    <property type="evidence" value="ECO:0007669"/>
    <property type="project" value="UniProtKB-UniRule"/>
</dbReference>
<dbReference type="CDD" id="cd06590">
    <property type="entry name" value="RNase_HII_bacteria_HIII_like"/>
    <property type="match status" value="1"/>
</dbReference>
<proteinExistence type="inferred from homology"/>
<dbReference type="EC" id="3.1.26.4" evidence="6 14"/>
<dbReference type="GO" id="GO:0000287">
    <property type="term" value="F:magnesium ion binding"/>
    <property type="evidence" value="ECO:0007669"/>
    <property type="project" value="UniProtKB-UniRule"/>
</dbReference>
<comment type="cofactor">
    <cofactor evidence="14 15">
        <name>Mn(2+)</name>
        <dbReference type="ChEBI" id="CHEBI:29035"/>
    </cofactor>
    <cofactor evidence="14 15">
        <name>Mg(2+)</name>
        <dbReference type="ChEBI" id="CHEBI:18420"/>
    </cofactor>
    <text evidence="14 15">Manganese or magnesium. Binds 1 divalent metal ion per monomer in the absence of substrate. May bind a second metal ion after substrate binding.</text>
</comment>
<evidence type="ECO:0000256" key="13">
    <source>
        <dbReference type="ARBA" id="ARBA00022842"/>
    </source>
</evidence>
<evidence type="ECO:0000256" key="1">
    <source>
        <dbReference type="ARBA" id="ARBA00000077"/>
    </source>
</evidence>
<evidence type="ECO:0000256" key="16">
    <source>
        <dbReference type="SAM" id="MobiDB-lite"/>
    </source>
</evidence>
<dbReference type="PIRSF" id="PIRSF037748">
    <property type="entry name" value="RnhC"/>
    <property type="match status" value="1"/>
</dbReference>
<feature type="region of interest" description="Disordered" evidence="16">
    <location>
        <begin position="61"/>
        <end position="83"/>
    </location>
</feature>
<keyword evidence="8 14" id="KW-0963">Cytoplasm</keyword>
<evidence type="ECO:0000256" key="7">
    <source>
        <dbReference type="ARBA" id="ARBA00021407"/>
    </source>
</evidence>
<dbReference type="Gene3D" id="3.30.310.10">
    <property type="entry name" value="TATA-Binding Protein"/>
    <property type="match status" value="1"/>
</dbReference>
<dbReference type="EMBL" id="AZEX01000071">
    <property type="protein sequence ID" value="KRL58382.1"/>
    <property type="molecule type" value="Genomic_DNA"/>
</dbReference>
<evidence type="ECO:0000256" key="2">
    <source>
        <dbReference type="ARBA" id="ARBA00001946"/>
    </source>
</evidence>
<evidence type="ECO:0000256" key="8">
    <source>
        <dbReference type="ARBA" id="ARBA00022490"/>
    </source>
</evidence>
<keyword evidence="10 14" id="KW-0479">Metal-binding</keyword>
<dbReference type="Proteomes" id="UP000051264">
    <property type="component" value="Unassembled WGS sequence"/>
</dbReference>
<dbReference type="RefSeq" id="WP_056950797.1">
    <property type="nucleotide sequence ID" value="NZ_AZEX01000071.1"/>
</dbReference>
<dbReference type="GO" id="GO:0043137">
    <property type="term" value="P:DNA replication, removal of RNA primer"/>
    <property type="evidence" value="ECO:0007669"/>
    <property type="project" value="TreeGrafter"/>
</dbReference>
<dbReference type="SUPFAM" id="SSF53098">
    <property type="entry name" value="Ribonuclease H-like"/>
    <property type="match status" value="1"/>
</dbReference>
<feature type="binding site" evidence="14 15">
    <location>
        <position position="98"/>
    </location>
    <ligand>
        <name>a divalent metal cation</name>
        <dbReference type="ChEBI" id="CHEBI:60240"/>
    </ligand>
</feature>
<sequence length="307" mass="33541">MQAVIQVSPTQLKAIQAQYPTNRQLPPGAVFAHKAGSLSVTGYRSGKVLFQGTGAQQAAQQWGSVAPAKSGTTTPKTKKAKGDQLPPDFASWAVLGSDEVGNGSYFGPLTIAAVYVSQANLDFVRGLGVADSKTLTDQQIDRMAIQMIDRLPHHIVNIMPAKYNEVHEKMNIEKMKAISHNFALLKVLKQIQPDKPAGILIDQFEPRDIYYRYLQKEPLVVRENVYFSTKAEQFHLAVAAASIIARHRANVAMQELSQLAGRTIPVGSHKVVDQIAADLLAKGGLDYLGQFAKLHFSNTQKAQGLLK</sequence>
<keyword evidence="12 14" id="KW-0378">Hydrolase</keyword>
<dbReference type="STRING" id="1423747.FC69_GL000436"/>
<organism evidence="18 19">
    <name type="scientific">Latilactobacillus fuchuensis DSM 14340 = JCM 11249</name>
    <dbReference type="NCBI Taxonomy" id="1423747"/>
    <lineage>
        <taxon>Bacteria</taxon>
        <taxon>Bacillati</taxon>
        <taxon>Bacillota</taxon>
        <taxon>Bacilli</taxon>
        <taxon>Lactobacillales</taxon>
        <taxon>Lactobacillaceae</taxon>
        <taxon>Latilactobacillus</taxon>
    </lineage>
</organism>
<accession>A0A0R1RPZ5</accession>
<evidence type="ECO:0000256" key="10">
    <source>
        <dbReference type="ARBA" id="ARBA00022723"/>
    </source>
</evidence>
<dbReference type="InterPro" id="IPR012295">
    <property type="entry name" value="TBP_dom_sf"/>
</dbReference>
<comment type="subcellular location">
    <subcellularLocation>
        <location evidence="4 14">Cytoplasm</location>
    </subcellularLocation>
</comment>
<evidence type="ECO:0000256" key="14">
    <source>
        <dbReference type="HAMAP-Rule" id="MF_00053"/>
    </source>
</evidence>
<dbReference type="eggNOG" id="COG1039">
    <property type="taxonomic scope" value="Bacteria"/>
</dbReference>
<comment type="cofactor">
    <cofactor evidence="2">
        <name>Mg(2+)</name>
        <dbReference type="ChEBI" id="CHEBI:18420"/>
    </cofactor>
</comment>
<evidence type="ECO:0000313" key="18">
    <source>
        <dbReference type="EMBL" id="KRL58382.1"/>
    </source>
</evidence>
<feature type="compositionally biased region" description="Low complexity" evidence="16">
    <location>
        <begin position="61"/>
        <end position="75"/>
    </location>
</feature>
<dbReference type="Gene3D" id="3.30.420.10">
    <property type="entry name" value="Ribonuclease H-like superfamily/Ribonuclease H"/>
    <property type="match status" value="1"/>
</dbReference>
<keyword evidence="13 14" id="KW-0460">Magnesium</keyword>
<dbReference type="PANTHER" id="PTHR10954:SF23">
    <property type="entry name" value="RIBONUCLEASE"/>
    <property type="match status" value="1"/>
</dbReference>
<comment type="similarity">
    <text evidence="5 14">Belongs to the RNase HII family. RnhC subfamily.</text>
</comment>
<dbReference type="PANTHER" id="PTHR10954">
    <property type="entry name" value="RIBONUCLEASE H2 SUBUNIT A"/>
    <property type="match status" value="1"/>
</dbReference>
<dbReference type="OrthoDB" id="9777935at2"/>
<evidence type="ECO:0000256" key="11">
    <source>
        <dbReference type="ARBA" id="ARBA00022759"/>
    </source>
</evidence>
<dbReference type="AlphaFoldDB" id="A0A0R1RPZ5"/>
<dbReference type="NCBIfam" id="TIGR00716">
    <property type="entry name" value="rnhC"/>
    <property type="match status" value="1"/>
</dbReference>
<dbReference type="HAMAP" id="MF_00053">
    <property type="entry name" value="RNase_HIII"/>
    <property type="match status" value="1"/>
</dbReference>
<feature type="binding site" evidence="14 15">
    <location>
        <position position="99"/>
    </location>
    <ligand>
        <name>a divalent metal cation</name>
        <dbReference type="ChEBI" id="CHEBI:60240"/>
    </ligand>
</feature>
<evidence type="ECO:0000313" key="19">
    <source>
        <dbReference type="Proteomes" id="UP000051264"/>
    </source>
</evidence>
<dbReference type="Pfam" id="PF01351">
    <property type="entry name" value="RNase_HII"/>
    <property type="match status" value="1"/>
</dbReference>
<comment type="caution">
    <text evidence="18">The sequence shown here is derived from an EMBL/GenBank/DDBJ whole genome shotgun (WGS) entry which is preliminary data.</text>
</comment>
<dbReference type="InterPro" id="IPR036397">
    <property type="entry name" value="RNaseH_sf"/>
</dbReference>
<dbReference type="Pfam" id="PF11858">
    <property type="entry name" value="DUF3378"/>
    <property type="match status" value="1"/>
</dbReference>
<name>A0A0R1RPZ5_9LACO</name>
<dbReference type="InterPro" id="IPR001352">
    <property type="entry name" value="RNase_HII/HIII"/>
</dbReference>
<dbReference type="PATRIC" id="fig|1423747.3.peg.444"/>
<evidence type="ECO:0000256" key="3">
    <source>
        <dbReference type="ARBA" id="ARBA00004065"/>
    </source>
</evidence>
<gene>
    <name evidence="14" type="primary">rnhC</name>
    <name evidence="18" type="ORF">FC69_GL000436</name>
</gene>
<dbReference type="GO" id="GO:0032299">
    <property type="term" value="C:ribonuclease H2 complex"/>
    <property type="evidence" value="ECO:0007669"/>
    <property type="project" value="TreeGrafter"/>
</dbReference>
<dbReference type="GO" id="GO:0005737">
    <property type="term" value="C:cytoplasm"/>
    <property type="evidence" value="ECO:0007669"/>
    <property type="project" value="UniProtKB-SubCell"/>
</dbReference>
<evidence type="ECO:0000256" key="6">
    <source>
        <dbReference type="ARBA" id="ARBA00012180"/>
    </source>
</evidence>
<feature type="binding site" evidence="14 15">
    <location>
        <position position="202"/>
    </location>
    <ligand>
        <name>a divalent metal cation</name>
        <dbReference type="ChEBI" id="CHEBI:60240"/>
    </ligand>
</feature>
<dbReference type="InterPro" id="IPR024567">
    <property type="entry name" value="RNase_HII/HIII_dom"/>
</dbReference>
<keyword evidence="9 14" id="KW-0540">Nuclease</keyword>
<dbReference type="InterPro" id="IPR024568">
    <property type="entry name" value="RNase_HIII_N"/>
</dbReference>
<comment type="catalytic activity">
    <reaction evidence="1 14 15">
        <text>Endonucleolytic cleavage to 5'-phosphomonoester.</text>
        <dbReference type="EC" id="3.1.26.4"/>
    </reaction>
</comment>
<dbReference type="PROSITE" id="PS51975">
    <property type="entry name" value="RNASE_H_2"/>
    <property type="match status" value="1"/>
</dbReference>
<dbReference type="GO" id="GO:0004523">
    <property type="term" value="F:RNA-DNA hybrid ribonuclease activity"/>
    <property type="evidence" value="ECO:0007669"/>
    <property type="project" value="UniProtKB-UniRule"/>
</dbReference>
<evidence type="ECO:0000256" key="12">
    <source>
        <dbReference type="ARBA" id="ARBA00022801"/>
    </source>
</evidence>
<dbReference type="CDD" id="cd14796">
    <property type="entry name" value="RNAse_HIII_N"/>
    <property type="match status" value="1"/>
</dbReference>
<evidence type="ECO:0000256" key="5">
    <source>
        <dbReference type="ARBA" id="ARBA00008378"/>
    </source>
</evidence>
<keyword evidence="11 14" id="KW-0255">Endonuclease</keyword>
<protein>
    <recommendedName>
        <fullName evidence="7 14">Ribonuclease HIII</fullName>
        <shortName evidence="14">RNase HIII</shortName>
        <ecNumber evidence="6 14">3.1.26.4</ecNumber>
    </recommendedName>
</protein>
<dbReference type="InterPro" id="IPR004641">
    <property type="entry name" value="RNase_HIII"/>
</dbReference>
<reference evidence="18 19" key="1">
    <citation type="journal article" date="2015" name="Genome Announc.">
        <title>Expanding the biotechnology potential of lactobacilli through comparative genomics of 213 strains and associated genera.</title>
        <authorList>
            <person name="Sun Z."/>
            <person name="Harris H.M."/>
            <person name="McCann A."/>
            <person name="Guo C."/>
            <person name="Argimon S."/>
            <person name="Zhang W."/>
            <person name="Yang X."/>
            <person name="Jeffery I.B."/>
            <person name="Cooney J.C."/>
            <person name="Kagawa T.F."/>
            <person name="Liu W."/>
            <person name="Song Y."/>
            <person name="Salvetti E."/>
            <person name="Wrobel A."/>
            <person name="Rasinkangas P."/>
            <person name="Parkhill J."/>
            <person name="Rea M.C."/>
            <person name="O'Sullivan O."/>
            <person name="Ritari J."/>
            <person name="Douillard F.P."/>
            <person name="Paul Ross R."/>
            <person name="Yang R."/>
            <person name="Briner A.E."/>
            <person name="Felis G.E."/>
            <person name="de Vos W.M."/>
            <person name="Barrangou R."/>
            <person name="Klaenhammer T.R."/>
            <person name="Caufield P.W."/>
            <person name="Cui Y."/>
            <person name="Zhang H."/>
            <person name="O'Toole P.W."/>
        </authorList>
    </citation>
    <scope>NUCLEOTIDE SEQUENCE [LARGE SCALE GENOMIC DNA]</scope>
    <source>
        <strain evidence="18 19">DSM 14340</strain>
    </source>
</reference>
<comment type="function">
    <text evidence="3 14">Endonuclease that specifically degrades the RNA of RNA-DNA hybrids.</text>
</comment>
<evidence type="ECO:0000256" key="15">
    <source>
        <dbReference type="PROSITE-ProRule" id="PRU01319"/>
    </source>
</evidence>
<evidence type="ECO:0000256" key="9">
    <source>
        <dbReference type="ARBA" id="ARBA00022722"/>
    </source>
</evidence>
<dbReference type="InterPro" id="IPR012337">
    <property type="entry name" value="RNaseH-like_sf"/>
</dbReference>
<dbReference type="FunFam" id="3.30.420.10:FF:000047">
    <property type="entry name" value="Ribonuclease HIII"/>
    <property type="match status" value="1"/>
</dbReference>